<keyword evidence="1" id="KW-0175">Coiled coil</keyword>
<feature type="coiled-coil region" evidence="1">
    <location>
        <begin position="125"/>
        <end position="159"/>
    </location>
</feature>
<evidence type="ECO:0000256" key="1">
    <source>
        <dbReference type="SAM" id="Coils"/>
    </source>
</evidence>
<evidence type="ECO:0000313" key="4">
    <source>
        <dbReference type="Proteomes" id="UP000530268"/>
    </source>
</evidence>
<dbReference type="SUPFAM" id="SSF111369">
    <property type="entry name" value="HlyD-like secretion proteins"/>
    <property type="match status" value="1"/>
</dbReference>
<dbReference type="Proteomes" id="UP000530268">
    <property type="component" value="Unassembled WGS sequence"/>
</dbReference>
<reference evidence="3 4" key="1">
    <citation type="submission" date="2020-08" db="EMBL/GenBank/DDBJ databases">
        <title>Genomic Encyclopedia of Type Strains, Phase IV (KMG-IV): sequencing the most valuable type-strain genomes for metagenomic binning, comparative biology and taxonomic classification.</title>
        <authorList>
            <person name="Goeker M."/>
        </authorList>
    </citation>
    <scope>NUCLEOTIDE SEQUENCE [LARGE SCALE GENOMIC DNA]</scope>
    <source>
        <strain evidence="3 4">DSM 102234</strain>
    </source>
</reference>
<sequence>MRIFPIIAAVVLAAFLYMAILERPTLMGFFGAGDAVAAQPAEGGPPPNAEKTLAEKRVKVVVEALTAQNIDSAVLLRGQTAAARQVDVRSETSATVISAPLRKGSRIEAGQIMCKLDEGTRSAALAQALAQASEAQSRVPEAEARVQEAQALLEEAKINQNASSRLSEGGFASTTRVASSDAAVASARAAVSSAESGLRAALSGIETAQAAIAVAQTEMNRLEIKAPFSGLLESDTAELGSLLQAGALCGTVIQLNPIKLIGYVPETSVSHVQVGAMAGARLTAGGGDVQGRVTFLSRSADPLTRTFLTEIEVPNPDLAIRDGQTAEILIASDGAKAHLVPQSALTLDDEGALGLRLVDADNIVKFNAVEIVRDTPEGVWVTGLPQQATVIVVGQEYVVEGVQVIPTLRETSR</sequence>
<dbReference type="Gene3D" id="2.40.30.170">
    <property type="match status" value="1"/>
</dbReference>
<evidence type="ECO:0000313" key="3">
    <source>
        <dbReference type="EMBL" id="MBB3995347.1"/>
    </source>
</evidence>
<accession>A0A7W6E5W7</accession>
<keyword evidence="4" id="KW-1185">Reference proteome</keyword>
<dbReference type="GO" id="GO:1990281">
    <property type="term" value="C:efflux pump complex"/>
    <property type="evidence" value="ECO:0007669"/>
    <property type="project" value="TreeGrafter"/>
</dbReference>
<dbReference type="RefSeq" id="WP_184567179.1">
    <property type="nucleotide sequence ID" value="NZ_JACIEI010000013.1"/>
</dbReference>
<dbReference type="PANTHER" id="PTHR30469">
    <property type="entry name" value="MULTIDRUG RESISTANCE PROTEIN MDTA"/>
    <property type="match status" value="1"/>
</dbReference>
<evidence type="ECO:0000259" key="2">
    <source>
        <dbReference type="Pfam" id="PF25954"/>
    </source>
</evidence>
<dbReference type="EMBL" id="JACIEI010000013">
    <property type="protein sequence ID" value="MBB3995347.1"/>
    <property type="molecule type" value="Genomic_DNA"/>
</dbReference>
<name>A0A7W6E5W7_9RHOB</name>
<dbReference type="Gene3D" id="2.40.50.100">
    <property type="match status" value="1"/>
</dbReference>
<organism evidence="3 4">
    <name type="scientific">Sulfitobacter undariae</name>
    <dbReference type="NCBI Taxonomy" id="1563671"/>
    <lineage>
        <taxon>Bacteria</taxon>
        <taxon>Pseudomonadati</taxon>
        <taxon>Pseudomonadota</taxon>
        <taxon>Alphaproteobacteria</taxon>
        <taxon>Rhodobacterales</taxon>
        <taxon>Roseobacteraceae</taxon>
        <taxon>Sulfitobacter</taxon>
    </lineage>
</organism>
<dbReference type="InterPro" id="IPR058792">
    <property type="entry name" value="Beta-barrel_RND_2"/>
</dbReference>
<proteinExistence type="predicted"/>
<dbReference type="Gene3D" id="1.10.287.470">
    <property type="entry name" value="Helix hairpin bin"/>
    <property type="match status" value="1"/>
</dbReference>
<dbReference type="Gene3D" id="2.40.420.20">
    <property type="match status" value="1"/>
</dbReference>
<comment type="caution">
    <text evidence="3">The sequence shown here is derived from an EMBL/GenBank/DDBJ whole genome shotgun (WGS) entry which is preliminary data.</text>
</comment>
<gene>
    <name evidence="3" type="ORF">GGR95_003002</name>
</gene>
<dbReference type="GO" id="GO:0015562">
    <property type="term" value="F:efflux transmembrane transporter activity"/>
    <property type="evidence" value="ECO:0007669"/>
    <property type="project" value="TreeGrafter"/>
</dbReference>
<protein>
    <submittedName>
        <fullName evidence="3">Multidrug efflux system membrane fusion protein</fullName>
    </submittedName>
</protein>
<dbReference type="Pfam" id="PF25954">
    <property type="entry name" value="Beta-barrel_RND_2"/>
    <property type="match status" value="1"/>
</dbReference>
<dbReference type="PANTHER" id="PTHR30469:SF29">
    <property type="entry name" value="BLR2860 PROTEIN"/>
    <property type="match status" value="1"/>
</dbReference>
<dbReference type="AlphaFoldDB" id="A0A7W6E5W7"/>
<feature type="domain" description="CusB-like beta-barrel" evidence="2">
    <location>
        <begin position="264"/>
        <end position="332"/>
    </location>
</feature>